<dbReference type="InParanoid" id="A0A067MAS9"/>
<dbReference type="AlphaFoldDB" id="A0A067MAS9"/>
<protein>
    <submittedName>
        <fullName evidence="2">Uncharacterized protein</fullName>
    </submittedName>
</protein>
<keyword evidence="3" id="KW-1185">Reference proteome</keyword>
<dbReference type="Proteomes" id="UP000027195">
    <property type="component" value="Unassembled WGS sequence"/>
</dbReference>
<proteinExistence type="predicted"/>
<evidence type="ECO:0000313" key="3">
    <source>
        <dbReference type="Proteomes" id="UP000027195"/>
    </source>
</evidence>
<accession>A0A067MAS9</accession>
<sequence length="101" mass="10567">MLPSPVPDATTPLSGPSALPPSPKDAEMEGNERSESSAGSESDTRSDMASDSEYEWSPQTSVLVSLPAPTIDAAKQVLASIKRILKPPPIPNGSTASFYHS</sequence>
<dbReference type="HOGENOM" id="CLU_2291235_0_0_1"/>
<evidence type="ECO:0000256" key="1">
    <source>
        <dbReference type="SAM" id="MobiDB-lite"/>
    </source>
</evidence>
<feature type="compositionally biased region" description="Basic and acidic residues" evidence="1">
    <location>
        <begin position="24"/>
        <end position="35"/>
    </location>
</feature>
<feature type="region of interest" description="Disordered" evidence="1">
    <location>
        <begin position="1"/>
        <end position="68"/>
    </location>
</feature>
<organism evidence="2 3">
    <name type="scientific">Botryobasidium botryosum (strain FD-172 SS1)</name>
    <dbReference type="NCBI Taxonomy" id="930990"/>
    <lineage>
        <taxon>Eukaryota</taxon>
        <taxon>Fungi</taxon>
        <taxon>Dikarya</taxon>
        <taxon>Basidiomycota</taxon>
        <taxon>Agaricomycotina</taxon>
        <taxon>Agaricomycetes</taxon>
        <taxon>Cantharellales</taxon>
        <taxon>Botryobasidiaceae</taxon>
        <taxon>Botryobasidium</taxon>
    </lineage>
</organism>
<name>A0A067MAS9_BOTB1</name>
<reference evidence="3" key="1">
    <citation type="journal article" date="2014" name="Proc. Natl. Acad. Sci. U.S.A.">
        <title>Extensive sampling of basidiomycete genomes demonstrates inadequacy of the white-rot/brown-rot paradigm for wood decay fungi.</title>
        <authorList>
            <person name="Riley R."/>
            <person name="Salamov A.A."/>
            <person name="Brown D.W."/>
            <person name="Nagy L.G."/>
            <person name="Floudas D."/>
            <person name="Held B.W."/>
            <person name="Levasseur A."/>
            <person name="Lombard V."/>
            <person name="Morin E."/>
            <person name="Otillar R."/>
            <person name="Lindquist E.A."/>
            <person name="Sun H."/>
            <person name="LaButti K.M."/>
            <person name="Schmutz J."/>
            <person name="Jabbour D."/>
            <person name="Luo H."/>
            <person name="Baker S.E."/>
            <person name="Pisabarro A.G."/>
            <person name="Walton J.D."/>
            <person name="Blanchette R.A."/>
            <person name="Henrissat B."/>
            <person name="Martin F."/>
            <person name="Cullen D."/>
            <person name="Hibbett D.S."/>
            <person name="Grigoriev I.V."/>
        </authorList>
    </citation>
    <scope>NUCLEOTIDE SEQUENCE [LARGE SCALE GENOMIC DNA]</scope>
    <source>
        <strain evidence="3">FD-172 SS1</strain>
    </source>
</reference>
<gene>
    <name evidence="2" type="ORF">BOTBODRAFT_34144</name>
</gene>
<dbReference type="EMBL" id="KL198048">
    <property type="protein sequence ID" value="KDQ12689.1"/>
    <property type="molecule type" value="Genomic_DNA"/>
</dbReference>
<dbReference type="STRING" id="930990.A0A067MAS9"/>
<evidence type="ECO:0000313" key="2">
    <source>
        <dbReference type="EMBL" id="KDQ12689.1"/>
    </source>
</evidence>